<comment type="caution">
    <text evidence="4">The sequence shown here is derived from an EMBL/GenBank/DDBJ whole genome shotgun (WGS) entry which is preliminary data.</text>
</comment>
<keyword evidence="5" id="KW-1185">Reference proteome</keyword>
<proteinExistence type="predicted"/>
<gene>
    <name evidence="4" type="ORF">CLV85_0515</name>
</gene>
<evidence type="ECO:0000259" key="3">
    <source>
        <dbReference type="Pfam" id="PF00266"/>
    </source>
</evidence>
<feature type="domain" description="Aminotransferase class V" evidence="3">
    <location>
        <begin position="118"/>
        <end position="303"/>
    </location>
</feature>
<dbReference type="Gene3D" id="3.40.640.10">
    <property type="entry name" value="Type I PLP-dependent aspartate aminotransferase-like (Major domain)"/>
    <property type="match status" value="1"/>
</dbReference>
<protein>
    <submittedName>
        <fullName evidence="4">Isopenicillin-N epimerase</fullName>
    </submittedName>
</protein>
<dbReference type="Proteomes" id="UP000231742">
    <property type="component" value="Unassembled WGS sequence"/>
</dbReference>
<dbReference type="Gene3D" id="3.90.1150.10">
    <property type="entry name" value="Aspartate Aminotransferase, domain 1"/>
    <property type="match status" value="1"/>
</dbReference>
<dbReference type="InterPro" id="IPR015422">
    <property type="entry name" value="PyrdxlP-dep_Trfase_small"/>
</dbReference>
<sequence length="456" mass="48863">MGAMATKQPDNSVDVDNDVQSAEPEDVSTVVDENQDDSAASDVDVDAEAAEADADATQRPEPLLARDGSPAAALWSLNSRWRHINHGSYGAVPVFAQLRRLAYLQEAEGAPQRWFGAAPERVAQARADLADFIGVDADRFAFVPNASAGMTASIRALQLKPGDEVVITDHAYGAVAFSAKREARQRGAKVRTVPIELDASPQQIVTVLGKALAKKPAGLIIDASSSSTAREFPIAELATLAAKHGVPLLVDAAHAPGVQHRPAEGVAASAWVGNLHKFACGFRGTAVLVAEKKFAKELYPVIDSWGMDEPFPARFDQQGTMDYTPYLATVDAITGLEDRIGWDAIRSYIESLLDYSTDVVADALDAASGEESRVDVAAPAPGMRLLRLPGTLAATGPEAQALRQRITDELGFETQITNWRDAGYLRLAAHAYNTAEDYERFAEDAVPTLVGWSRES</sequence>
<reference evidence="4 5" key="1">
    <citation type="submission" date="2017-11" db="EMBL/GenBank/DDBJ databases">
        <title>Genomic Encyclopedia of Archaeal and Bacterial Type Strains, Phase II (KMG-II): From Individual Species to Whole Genera.</title>
        <authorList>
            <person name="Goeker M."/>
        </authorList>
    </citation>
    <scope>NUCLEOTIDE SEQUENCE [LARGE SCALE GENOMIC DNA]</scope>
    <source>
        <strain evidence="4 5">DSM 16400</strain>
    </source>
</reference>
<feature type="region of interest" description="Disordered" evidence="2">
    <location>
        <begin position="1"/>
        <end position="67"/>
    </location>
</feature>
<name>A0A2M9D762_9MICO</name>
<evidence type="ECO:0000313" key="4">
    <source>
        <dbReference type="EMBL" id="PJJ81343.1"/>
    </source>
</evidence>
<evidence type="ECO:0000256" key="1">
    <source>
        <dbReference type="ARBA" id="ARBA00022898"/>
    </source>
</evidence>
<keyword evidence="1" id="KW-0663">Pyridoxal phosphate</keyword>
<accession>A0A2M9D762</accession>
<dbReference type="SUPFAM" id="SSF53383">
    <property type="entry name" value="PLP-dependent transferases"/>
    <property type="match status" value="1"/>
</dbReference>
<dbReference type="PANTHER" id="PTHR43092:SF2">
    <property type="entry name" value="HERCYNYLCYSTEINE SULFOXIDE LYASE"/>
    <property type="match status" value="1"/>
</dbReference>
<feature type="compositionally biased region" description="Acidic residues" evidence="2">
    <location>
        <begin position="43"/>
        <end position="54"/>
    </location>
</feature>
<dbReference type="EMBL" id="PGFH01000001">
    <property type="protein sequence ID" value="PJJ81343.1"/>
    <property type="molecule type" value="Genomic_DNA"/>
</dbReference>
<dbReference type="AlphaFoldDB" id="A0A2M9D762"/>
<evidence type="ECO:0000313" key="5">
    <source>
        <dbReference type="Proteomes" id="UP000231742"/>
    </source>
</evidence>
<evidence type="ECO:0000256" key="2">
    <source>
        <dbReference type="SAM" id="MobiDB-lite"/>
    </source>
</evidence>
<dbReference type="InterPro" id="IPR000192">
    <property type="entry name" value="Aminotrans_V_dom"/>
</dbReference>
<dbReference type="InterPro" id="IPR015424">
    <property type="entry name" value="PyrdxlP-dep_Trfase"/>
</dbReference>
<dbReference type="PANTHER" id="PTHR43092">
    <property type="entry name" value="L-CYSTEINE DESULFHYDRASE"/>
    <property type="match status" value="1"/>
</dbReference>
<dbReference type="InterPro" id="IPR015421">
    <property type="entry name" value="PyrdxlP-dep_Trfase_major"/>
</dbReference>
<organism evidence="4 5">
    <name type="scientific">Salinibacterium amurskyense</name>
    <dbReference type="NCBI Taxonomy" id="205941"/>
    <lineage>
        <taxon>Bacteria</taxon>
        <taxon>Bacillati</taxon>
        <taxon>Actinomycetota</taxon>
        <taxon>Actinomycetes</taxon>
        <taxon>Micrococcales</taxon>
        <taxon>Microbacteriaceae</taxon>
        <taxon>Salinibacterium</taxon>
    </lineage>
</organism>
<dbReference type="Pfam" id="PF00266">
    <property type="entry name" value="Aminotran_5"/>
    <property type="match status" value="1"/>
</dbReference>